<evidence type="ECO:0000313" key="3">
    <source>
        <dbReference type="Proteomes" id="UP000075886"/>
    </source>
</evidence>
<reference evidence="2" key="2">
    <citation type="submission" date="2020-05" db="UniProtKB">
        <authorList>
            <consortium name="EnsemblMetazoa"/>
        </authorList>
    </citation>
    <scope>IDENTIFICATION</scope>
    <source>
        <strain evidence="2">FAR1</strain>
    </source>
</reference>
<sequence>MRISSWSFSLPRPRPPSVATACPSVPVLEGVLIPRPRPPAVLPPVPPRASIEPVVAELGPPPPPPSSGGAESLPFVADEEEDASGRMTVKVVVADVITPRKSQDTTRRSIADRMSPPKGGPKWGEVVIRNTIYTMHNRMENTRRGTTEQGKSNLHRARRLIPGCHTTHTWWSPVAAALWLLLVQPLIIVLAPDGEQQWAGAPVCLAGVLPTATAAVGG</sequence>
<dbReference type="EnsemblMetazoa" id="AFAF002485-RA">
    <property type="protein sequence ID" value="AFAF002485-PA"/>
    <property type="gene ID" value="AFAF002485"/>
</dbReference>
<feature type="compositionally biased region" description="Basic and acidic residues" evidence="1">
    <location>
        <begin position="101"/>
        <end position="111"/>
    </location>
</feature>
<reference evidence="3" key="1">
    <citation type="submission" date="2014-01" db="EMBL/GenBank/DDBJ databases">
        <title>The Genome Sequence of Anopheles farauti FAR1 (V2).</title>
        <authorList>
            <consortium name="The Broad Institute Genomics Platform"/>
            <person name="Neafsey D.E."/>
            <person name="Besansky N."/>
            <person name="Howell P."/>
            <person name="Walton C."/>
            <person name="Young S.K."/>
            <person name="Zeng Q."/>
            <person name="Gargeya S."/>
            <person name="Fitzgerald M."/>
            <person name="Haas B."/>
            <person name="Abouelleil A."/>
            <person name="Allen A.W."/>
            <person name="Alvarado L."/>
            <person name="Arachchi H.M."/>
            <person name="Berlin A.M."/>
            <person name="Chapman S.B."/>
            <person name="Gainer-Dewar J."/>
            <person name="Goldberg J."/>
            <person name="Griggs A."/>
            <person name="Gujja S."/>
            <person name="Hansen M."/>
            <person name="Howarth C."/>
            <person name="Imamovic A."/>
            <person name="Ireland A."/>
            <person name="Larimer J."/>
            <person name="McCowan C."/>
            <person name="Murphy C."/>
            <person name="Pearson M."/>
            <person name="Poon T.W."/>
            <person name="Priest M."/>
            <person name="Roberts A."/>
            <person name="Saif S."/>
            <person name="Shea T."/>
            <person name="Sisk P."/>
            <person name="Sykes S."/>
            <person name="Wortman J."/>
            <person name="Nusbaum C."/>
            <person name="Birren B."/>
        </authorList>
    </citation>
    <scope>NUCLEOTIDE SEQUENCE [LARGE SCALE GENOMIC DNA]</scope>
    <source>
        <strain evidence="3">FAR1</strain>
    </source>
</reference>
<keyword evidence="3" id="KW-1185">Reference proteome</keyword>
<protein>
    <submittedName>
        <fullName evidence="2">Uncharacterized protein</fullName>
    </submittedName>
</protein>
<organism evidence="2 3">
    <name type="scientific">Anopheles farauti</name>
    <dbReference type="NCBI Taxonomy" id="69004"/>
    <lineage>
        <taxon>Eukaryota</taxon>
        <taxon>Metazoa</taxon>
        <taxon>Ecdysozoa</taxon>
        <taxon>Arthropoda</taxon>
        <taxon>Hexapoda</taxon>
        <taxon>Insecta</taxon>
        <taxon>Pterygota</taxon>
        <taxon>Neoptera</taxon>
        <taxon>Endopterygota</taxon>
        <taxon>Diptera</taxon>
        <taxon>Nematocera</taxon>
        <taxon>Culicoidea</taxon>
        <taxon>Culicidae</taxon>
        <taxon>Anophelinae</taxon>
        <taxon>Anopheles</taxon>
    </lineage>
</organism>
<evidence type="ECO:0000256" key="1">
    <source>
        <dbReference type="SAM" id="MobiDB-lite"/>
    </source>
</evidence>
<dbReference type="AlphaFoldDB" id="A0A182Q3R5"/>
<dbReference type="VEuPathDB" id="VectorBase:AFAF002485"/>
<evidence type="ECO:0000313" key="2">
    <source>
        <dbReference type="EnsemblMetazoa" id="AFAF002485-PA"/>
    </source>
</evidence>
<dbReference type="Proteomes" id="UP000075886">
    <property type="component" value="Unassembled WGS sequence"/>
</dbReference>
<name>A0A182Q3R5_9DIPT</name>
<feature type="region of interest" description="Disordered" evidence="1">
    <location>
        <begin position="1"/>
        <end position="21"/>
    </location>
</feature>
<proteinExistence type="predicted"/>
<feature type="region of interest" description="Disordered" evidence="1">
    <location>
        <begin position="101"/>
        <end position="121"/>
    </location>
</feature>
<dbReference type="EMBL" id="AXCN02001334">
    <property type="status" value="NOT_ANNOTATED_CDS"/>
    <property type="molecule type" value="Genomic_DNA"/>
</dbReference>
<accession>A0A182Q3R5</accession>